<feature type="signal peptide" evidence="2">
    <location>
        <begin position="1"/>
        <end position="27"/>
    </location>
</feature>
<evidence type="ECO:0000313" key="4">
    <source>
        <dbReference type="Proteomes" id="UP000031030"/>
    </source>
</evidence>
<sequence>MKIRYRAGAAAFAAVALLGAGATAANATPNPRPVGAVFVQTDGLAGNAVVAYDRLADGTLRQAGTYDTGGDGVQLAGSVVDHLASQGGLARSGANLFAVNAGSDTVTSFAIAGDRLLRRQVVATHGDAPVSIATHDNRVFVLNARGGGSIQGYLKVGGALVTVPSWHRALGLDPNATPEFTHTPAQIAFTPDGSKLVVSTKGNTSAFDVFAATPAGLSAAPVVTSLPGTVPFGFQFDPAGHLVASEAGTNSVATFRVEQDGRLTQLDVVATGQKATCWIAVDGWNVYASNAASATLSGYRLGRDGSLTATGVTATHAGTVDAAVSADGRFLYVQTGAAGMVDGYRVGADGSLTAVGAVLVPGAAGGEGIVAI</sequence>
<evidence type="ECO:0008006" key="5">
    <source>
        <dbReference type="Google" id="ProtNLM"/>
    </source>
</evidence>
<dbReference type="Gene3D" id="2.130.10.10">
    <property type="entry name" value="YVTN repeat-like/Quinoprotein amine dehydrogenase"/>
    <property type="match status" value="2"/>
</dbReference>
<dbReference type="AlphaFoldDB" id="A0A0B2AC31"/>
<evidence type="ECO:0000256" key="2">
    <source>
        <dbReference type="SAM" id="SignalP"/>
    </source>
</evidence>
<proteinExistence type="inferred from homology"/>
<dbReference type="PANTHER" id="PTHR30344:SF1">
    <property type="entry name" value="6-PHOSPHOGLUCONOLACTONASE"/>
    <property type="match status" value="1"/>
</dbReference>
<dbReference type="GO" id="GO:0017057">
    <property type="term" value="F:6-phosphogluconolactonase activity"/>
    <property type="evidence" value="ECO:0007669"/>
    <property type="project" value="TreeGrafter"/>
</dbReference>
<dbReference type="OrthoDB" id="9790815at2"/>
<dbReference type="RefSeq" id="WP_039396200.1">
    <property type="nucleotide sequence ID" value="NZ_JTDK01000005.1"/>
</dbReference>
<dbReference type="STRING" id="1348253.LK09_03820"/>
<dbReference type="PANTHER" id="PTHR30344">
    <property type="entry name" value="6-PHOSPHOGLUCONOLACTONASE-RELATED"/>
    <property type="match status" value="1"/>
</dbReference>
<protein>
    <recommendedName>
        <fullName evidence="5">3-carboxymuconate cyclase</fullName>
    </recommendedName>
</protein>
<evidence type="ECO:0000256" key="1">
    <source>
        <dbReference type="ARBA" id="ARBA00005564"/>
    </source>
</evidence>
<feature type="chain" id="PRO_5002066675" description="3-carboxymuconate cyclase" evidence="2">
    <location>
        <begin position="28"/>
        <end position="372"/>
    </location>
</feature>
<reference evidence="3 4" key="1">
    <citation type="submission" date="2014-11" db="EMBL/GenBank/DDBJ databases">
        <title>Genome sequence of Microbacterium mangrovi MUSC 115(T).</title>
        <authorList>
            <person name="Lee L.-H."/>
        </authorList>
    </citation>
    <scope>NUCLEOTIDE SEQUENCE [LARGE SCALE GENOMIC DNA]</scope>
    <source>
        <strain evidence="3 4">MUSC 115</strain>
    </source>
</reference>
<dbReference type="Pfam" id="PF10282">
    <property type="entry name" value="Lactonase"/>
    <property type="match status" value="1"/>
</dbReference>
<keyword evidence="4" id="KW-1185">Reference proteome</keyword>
<keyword evidence="2" id="KW-0732">Signal</keyword>
<dbReference type="InterPro" id="IPR050282">
    <property type="entry name" value="Cycloisomerase_2"/>
</dbReference>
<dbReference type="InterPro" id="IPR015943">
    <property type="entry name" value="WD40/YVTN_repeat-like_dom_sf"/>
</dbReference>
<dbReference type="InterPro" id="IPR019405">
    <property type="entry name" value="Lactonase_7-beta_prop"/>
</dbReference>
<accession>A0A0B2AC31</accession>
<gene>
    <name evidence="3" type="ORF">LK09_03820</name>
</gene>
<comment type="similarity">
    <text evidence="1">Belongs to the cycloisomerase 2 family.</text>
</comment>
<dbReference type="Proteomes" id="UP000031030">
    <property type="component" value="Unassembled WGS sequence"/>
</dbReference>
<dbReference type="EMBL" id="JTDK01000005">
    <property type="protein sequence ID" value="KHK99147.1"/>
    <property type="molecule type" value="Genomic_DNA"/>
</dbReference>
<comment type="caution">
    <text evidence="3">The sequence shown here is derived from an EMBL/GenBank/DDBJ whole genome shotgun (WGS) entry which is preliminary data.</text>
</comment>
<evidence type="ECO:0000313" key="3">
    <source>
        <dbReference type="EMBL" id="KHK99147.1"/>
    </source>
</evidence>
<dbReference type="SUPFAM" id="SSF101908">
    <property type="entry name" value="Putative isomerase YbhE"/>
    <property type="match status" value="1"/>
</dbReference>
<name>A0A0B2AC31_9MICO</name>
<organism evidence="3 4">
    <name type="scientific">Microbacterium mangrovi</name>
    <dbReference type="NCBI Taxonomy" id="1348253"/>
    <lineage>
        <taxon>Bacteria</taxon>
        <taxon>Bacillati</taxon>
        <taxon>Actinomycetota</taxon>
        <taxon>Actinomycetes</taxon>
        <taxon>Micrococcales</taxon>
        <taxon>Microbacteriaceae</taxon>
        <taxon>Microbacterium</taxon>
    </lineage>
</organism>